<keyword evidence="4 10" id="KW-1134">Transmembrane beta strand</keyword>
<dbReference type="EMBL" id="QWJJ01000014">
    <property type="protein sequence ID" value="RII37777.1"/>
    <property type="molecule type" value="Genomic_DNA"/>
</dbReference>
<organism evidence="15 16">
    <name type="scientific">Pseudooceanicola sediminis</name>
    <dbReference type="NCBI Taxonomy" id="2211117"/>
    <lineage>
        <taxon>Bacteria</taxon>
        <taxon>Pseudomonadati</taxon>
        <taxon>Pseudomonadota</taxon>
        <taxon>Alphaproteobacteria</taxon>
        <taxon>Rhodobacterales</taxon>
        <taxon>Paracoccaceae</taxon>
        <taxon>Pseudooceanicola</taxon>
    </lineage>
</organism>
<evidence type="ECO:0000259" key="13">
    <source>
        <dbReference type="Pfam" id="PF00593"/>
    </source>
</evidence>
<dbReference type="Gene3D" id="2.170.130.10">
    <property type="entry name" value="TonB-dependent receptor, plug domain"/>
    <property type="match status" value="1"/>
</dbReference>
<dbReference type="Pfam" id="PF00593">
    <property type="entry name" value="TonB_dep_Rec_b-barrel"/>
    <property type="match status" value="1"/>
</dbReference>
<dbReference type="GO" id="GO:0015344">
    <property type="term" value="F:siderophore uptake transmembrane transporter activity"/>
    <property type="evidence" value="ECO:0007669"/>
    <property type="project" value="TreeGrafter"/>
</dbReference>
<evidence type="ECO:0000256" key="3">
    <source>
        <dbReference type="ARBA" id="ARBA00022448"/>
    </source>
</evidence>
<proteinExistence type="inferred from homology"/>
<evidence type="ECO:0000256" key="7">
    <source>
        <dbReference type="ARBA" id="ARBA00023136"/>
    </source>
</evidence>
<dbReference type="InterPro" id="IPR000531">
    <property type="entry name" value="Beta-barrel_TonB"/>
</dbReference>
<comment type="subcellular location">
    <subcellularLocation>
        <location evidence="1 10">Cell outer membrane</location>
        <topology evidence="1 10">Multi-pass membrane protein</topology>
    </subcellularLocation>
</comment>
<dbReference type="InterPro" id="IPR010105">
    <property type="entry name" value="TonB_sidphr_rcpt"/>
</dbReference>
<reference evidence="15 16" key="1">
    <citation type="submission" date="2018-08" db="EMBL/GenBank/DDBJ databases">
        <title>Pseudooceanicola sediminis CY03 in the family Rhodobacteracea.</title>
        <authorList>
            <person name="Zhang Y.-J."/>
        </authorList>
    </citation>
    <scope>NUCLEOTIDE SEQUENCE [LARGE SCALE GENOMIC DNA]</scope>
    <source>
        <strain evidence="15 16">CY03</strain>
    </source>
</reference>
<evidence type="ECO:0000256" key="2">
    <source>
        <dbReference type="ARBA" id="ARBA00009810"/>
    </source>
</evidence>
<dbReference type="SUPFAM" id="SSF56935">
    <property type="entry name" value="Porins"/>
    <property type="match status" value="1"/>
</dbReference>
<keyword evidence="7 10" id="KW-0472">Membrane</keyword>
<dbReference type="GO" id="GO:0009279">
    <property type="term" value="C:cell outer membrane"/>
    <property type="evidence" value="ECO:0007669"/>
    <property type="project" value="UniProtKB-SubCell"/>
</dbReference>
<evidence type="ECO:0000256" key="12">
    <source>
        <dbReference type="SAM" id="MobiDB-lite"/>
    </source>
</evidence>
<keyword evidence="6 11" id="KW-0798">TonB box</keyword>
<evidence type="ECO:0000256" key="1">
    <source>
        <dbReference type="ARBA" id="ARBA00004571"/>
    </source>
</evidence>
<evidence type="ECO:0000256" key="6">
    <source>
        <dbReference type="ARBA" id="ARBA00023077"/>
    </source>
</evidence>
<dbReference type="PANTHER" id="PTHR32552">
    <property type="entry name" value="FERRICHROME IRON RECEPTOR-RELATED"/>
    <property type="match status" value="1"/>
</dbReference>
<feature type="domain" description="TonB-dependent receptor-like beta-barrel" evidence="13">
    <location>
        <begin position="339"/>
        <end position="803"/>
    </location>
</feature>
<keyword evidence="3 10" id="KW-0813">Transport</keyword>
<evidence type="ECO:0000256" key="9">
    <source>
        <dbReference type="ARBA" id="ARBA00023237"/>
    </source>
</evidence>
<dbReference type="Gene3D" id="2.40.170.20">
    <property type="entry name" value="TonB-dependent receptor, beta-barrel domain"/>
    <property type="match status" value="1"/>
</dbReference>
<dbReference type="AlphaFoldDB" id="A0A399IZ97"/>
<dbReference type="InterPro" id="IPR012910">
    <property type="entry name" value="Plug_dom"/>
</dbReference>
<sequence>MVPARGAALWGALCGALATPRGNTHRSAVRRLTSVASCNWKCRMRSRAPSAARDRHHFASQKPAISDRPGPCQPIGRPFSYSWGACKMTFDTPKPGAGPSPARHTAVRPSPTLGLLPIIAITAAVSGPAFAQTVDLDPITVQSDVEGEAANNYTVTNSASGKATAPLIDTPQSVTVITRKEMEERGATSLYDVLRTTPGITMRAGEGGTPAGDIPQIRGFDASDDILVDGLRNSSRTSYESFNLETVEITRGSDGSAAGAGAAGGTINLNSKVPQPGTFDDVSLTYGTGNYKRATLDSNRQIGDLGVRLNLMYQDADDLGGKEGKTSKRYGIAPSLSYQIDEDTKVTAGLYYYKNEDMPDYGVRMSNDNVPDAYRVGSGTAEDPWQPIDVPTDTFYGTPGRDFSDNETQSAYVRLDHDFASGLSFAATLRATHDETRYLVTQPGISSTDEISRGAKSGNRENDTLAFNAQIKGESDILGLNHSFAFGLDVSKSDATRFGGYSYSPTPGNVAYVNPDLGNWTGTITAGDANQWHTTRSTTLYAFDTVDLSPQFEASFGLSLNRYDVTSDTETTSDTTKSDLVNGSLGLVYKPTEQGRIYASINSASTPGGQGAGTGGESADDSLNDLDPEQTITYEVGTKWLMFNDQLMLSASLFRTEKDNARVTTELGEEENIGKTRAQGVELGFAGQITDQWGISGGYVYQDVKLVDGGYSTPRGGGTPYPNPGNGKQLTKIPKNTFSLWTTYEVNDALTFGAGASYVDERVASYSTDGSVAGLIPSSWQADLMVSYKFNQDTSLQLNVNNVFDEHVYGDSHVTQHVYTEPGRNFAITLKHSF</sequence>
<dbReference type="GO" id="GO:0015891">
    <property type="term" value="P:siderophore transport"/>
    <property type="evidence" value="ECO:0007669"/>
    <property type="project" value="InterPro"/>
</dbReference>
<gene>
    <name evidence="15" type="ORF">DL237_15370</name>
</gene>
<dbReference type="NCBIfam" id="TIGR01783">
    <property type="entry name" value="TonB-siderophor"/>
    <property type="match status" value="1"/>
</dbReference>
<feature type="region of interest" description="Disordered" evidence="12">
    <location>
        <begin position="51"/>
        <end position="71"/>
    </location>
</feature>
<keyword evidence="16" id="KW-1185">Reference proteome</keyword>
<evidence type="ECO:0000256" key="11">
    <source>
        <dbReference type="RuleBase" id="RU003357"/>
    </source>
</evidence>
<evidence type="ECO:0000259" key="14">
    <source>
        <dbReference type="Pfam" id="PF07715"/>
    </source>
</evidence>
<keyword evidence="8 15" id="KW-0675">Receptor</keyword>
<feature type="region of interest" description="Disordered" evidence="12">
    <location>
        <begin position="601"/>
        <end position="625"/>
    </location>
</feature>
<dbReference type="PANTHER" id="PTHR32552:SF83">
    <property type="entry name" value="BLR3904 PROTEIN"/>
    <property type="match status" value="1"/>
</dbReference>
<name>A0A399IZ97_9RHOB</name>
<dbReference type="Proteomes" id="UP000265848">
    <property type="component" value="Unassembled WGS sequence"/>
</dbReference>
<keyword evidence="5 10" id="KW-0812">Transmembrane</keyword>
<comment type="caution">
    <text evidence="15">The sequence shown here is derived from an EMBL/GenBank/DDBJ whole genome shotgun (WGS) entry which is preliminary data.</text>
</comment>
<dbReference type="InterPro" id="IPR036942">
    <property type="entry name" value="Beta-barrel_TonB_sf"/>
</dbReference>
<dbReference type="InterPro" id="IPR037066">
    <property type="entry name" value="Plug_dom_sf"/>
</dbReference>
<dbReference type="GO" id="GO:0038023">
    <property type="term" value="F:signaling receptor activity"/>
    <property type="evidence" value="ECO:0007669"/>
    <property type="project" value="InterPro"/>
</dbReference>
<evidence type="ECO:0000256" key="10">
    <source>
        <dbReference type="PROSITE-ProRule" id="PRU01360"/>
    </source>
</evidence>
<dbReference type="CDD" id="cd01347">
    <property type="entry name" value="ligand_gated_channel"/>
    <property type="match status" value="1"/>
</dbReference>
<keyword evidence="9 10" id="KW-0998">Cell outer membrane</keyword>
<evidence type="ECO:0000313" key="16">
    <source>
        <dbReference type="Proteomes" id="UP000265848"/>
    </source>
</evidence>
<comment type="similarity">
    <text evidence="2 10 11">Belongs to the TonB-dependent receptor family.</text>
</comment>
<accession>A0A399IZ97</accession>
<feature type="domain" description="TonB-dependent receptor plug" evidence="14">
    <location>
        <begin position="167"/>
        <end position="266"/>
    </location>
</feature>
<protein>
    <submittedName>
        <fullName evidence="15">TonB-dependent siderophore receptor</fullName>
    </submittedName>
</protein>
<evidence type="ECO:0000256" key="8">
    <source>
        <dbReference type="ARBA" id="ARBA00023170"/>
    </source>
</evidence>
<evidence type="ECO:0000256" key="4">
    <source>
        <dbReference type="ARBA" id="ARBA00022452"/>
    </source>
</evidence>
<evidence type="ECO:0000313" key="15">
    <source>
        <dbReference type="EMBL" id="RII37777.1"/>
    </source>
</evidence>
<dbReference type="InterPro" id="IPR039426">
    <property type="entry name" value="TonB-dep_rcpt-like"/>
</dbReference>
<evidence type="ECO:0000256" key="5">
    <source>
        <dbReference type="ARBA" id="ARBA00022692"/>
    </source>
</evidence>
<dbReference type="Pfam" id="PF07715">
    <property type="entry name" value="Plug"/>
    <property type="match status" value="1"/>
</dbReference>
<dbReference type="PROSITE" id="PS52016">
    <property type="entry name" value="TONB_DEPENDENT_REC_3"/>
    <property type="match status" value="1"/>
</dbReference>